<dbReference type="PROSITE" id="PS51197">
    <property type="entry name" value="HTH_RRF2_2"/>
    <property type="match status" value="1"/>
</dbReference>
<keyword evidence="3" id="KW-1185">Reference proteome</keyword>
<accession>A0A2N9JH79</accession>
<dbReference type="GO" id="GO:0003677">
    <property type="term" value="F:DNA binding"/>
    <property type="evidence" value="ECO:0007669"/>
    <property type="project" value="UniProtKB-KW"/>
</dbReference>
<evidence type="ECO:0000313" key="3">
    <source>
        <dbReference type="Proteomes" id="UP000238164"/>
    </source>
</evidence>
<dbReference type="Pfam" id="PF02082">
    <property type="entry name" value="Rrf2"/>
    <property type="match status" value="1"/>
</dbReference>
<dbReference type="Gene3D" id="1.10.10.10">
    <property type="entry name" value="Winged helix-like DNA-binding domain superfamily/Winged helix DNA-binding domain"/>
    <property type="match status" value="1"/>
</dbReference>
<dbReference type="PANTHER" id="PTHR33221">
    <property type="entry name" value="WINGED HELIX-TURN-HELIX TRANSCRIPTIONAL REGULATOR, RRF2 FAMILY"/>
    <property type="match status" value="1"/>
</dbReference>
<dbReference type="EMBL" id="LT985188">
    <property type="protein sequence ID" value="SPD87106.1"/>
    <property type="molecule type" value="Genomic_DNA"/>
</dbReference>
<dbReference type="Proteomes" id="UP000238164">
    <property type="component" value="Chromosome 1"/>
</dbReference>
<dbReference type="KEGG" id="mgg:MPLG2_2076"/>
<evidence type="ECO:0000256" key="1">
    <source>
        <dbReference type="ARBA" id="ARBA00023125"/>
    </source>
</evidence>
<proteinExistence type="predicted"/>
<dbReference type="AlphaFoldDB" id="A0A2N9JH79"/>
<dbReference type="InterPro" id="IPR000944">
    <property type="entry name" value="Tscrpt_reg_Rrf2"/>
</dbReference>
<dbReference type="PANTHER" id="PTHR33221:SF5">
    <property type="entry name" value="HTH-TYPE TRANSCRIPTIONAL REGULATOR ISCR"/>
    <property type="match status" value="1"/>
</dbReference>
<sequence length="157" mass="17063">MRAVEISAKTEYAVRAMLELADASDPWSAPVSVDVLAQGQGLPRKFLEAILADLRRAELVISTKGSRGGYQLARPASEIAVGAIFRAVDGPLAEVRGRRPHQTEYDGVAKHLPVLWVAVRSSLRQVLDDTSLEQLRSGDLPGHVRDLAAEPDAWSSR</sequence>
<protein>
    <recommendedName>
        <fullName evidence="4">Rrf2 family transcriptional regulator</fullName>
    </recommendedName>
</protein>
<evidence type="ECO:0000313" key="2">
    <source>
        <dbReference type="EMBL" id="SPD87106.1"/>
    </source>
</evidence>
<dbReference type="GO" id="GO:0005829">
    <property type="term" value="C:cytosol"/>
    <property type="evidence" value="ECO:0007669"/>
    <property type="project" value="TreeGrafter"/>
</dbReference>
<organism evidence="2 3">
    <name type="scientific">Micropruina glycogenica</name>
    <dbReference type="NCBI Taxonomy" id="75385"/>
    <lineage>
        <taxon>Bacteria</taxon>
        <taxon>Bacillati</taxon>
        <taxon>Actinomycetota</taxon>
        <taxon>Actinomycetes</taxon>
        <taxon>Propionibacteriales</taxon>
        <taxon>Nocardioidaceae</taxon>
        <taxon>Micropruina</taxon>
    </lineage>
</organism>
<dbReference type="InterPro" id="IPR036390">
    <property type="entry name" value="WH_DNA-bd_sf"/>
</dbReference>
<dbReference type="GO" id="GO:0003700">
    <property type="term" value="F:DNA-binding transcription factor activity"/>
    <property type="evidence" value="ECO:0007669"/>
    <property type="project" value="TreeGrafter"/>
</dbReference>
<keyword evidence="1" id="KW-0238">DNA-binding</keyword>
<reference evidence="2 3" key="1">
    <citation type="submission" date="2018-02" db="EMBL/GenBank/DDBJ databases">
        <authorList>
            <person name="Cohen D.B."/>
            <person name="Kent A.D."/>
        </authorList>
    </citation>
    <scope>NUCLEOTIDE SEQUENCE [LARGE SCALE GENOMIC DNA]</scope>
    <source>
        <strain evidence="2">1</strain>
    </source>
</reference>
<evidence type="ECO:0008006" key="4">
    <source>
        <dbReference type="Google" id="ProtNLM"/>
    </source>
</evidence>
<name>A0A2N9JH79_9ACTN</name>
<dbReference type="InterPro" id="IPR036388">
    <property type="entry name" value="WH-like_DNA-bd_sf"/>
</dbReference>
<dbReference type="SUPFAM" id="SSF46785">
    <property type="entry name" value="Winged helix' DNA-binding domain"/>
    <property type="match status" value="1"/>
</dbReference>
<gene>
    <name evidence="2" type="ORF">MPLG2_2076</name>
</gene>
<dbReference type="NCBIfam" id="TIGR00738">
    <property type="entry name" value="rrf2_super"/>
    <property type="match status" value="1"/>
</dbReference>